<dbReference type="Proteomes" id="UP000553776">
    <property type="component" value="Unassembled WGS sequence"/>
</dbReference>
<keyword evidence="2" id="KW-1185">Reference proteome</keyword>
<organism evidence="1 2">
    <name type="scientific">Cohnella xylanilytica</name>
    <dbReference type="NCBI Taxonomy" id="557555"/>
    <lineage>
        <taxon>Bacteria</taxon>
        <taxon>Bacillati</taxon>
        <taxon>Bacillota</taxon>
        <taxon>Bacilli</taxon>
        <taxon>Bacillales</taxon>
        <taxon>Paenibacillaceae</taxon>
        <taxon>Cohnella</taxon>
    </lineage>
</organism>
<protein>
    <submittedName>
        <fullName evidence="1">Uncharacterized protein</fullName>
    </submittedName>
</protein>
<dbReference type="AlphaFoldDB" id="A0A841U4C2"/>
<sequence length="86" mass="9732">MERFEKVKFKHYCKNESSKVIAVGNAKDFIAAYDTIDEAAEAVSKINIGESKWGVISILSPGESKEIELERVLYPEEDSWEFESGN</sequence>
<dbReference type="RefSeq" id="WP_185138362.1">
    <property type="nucleotide sequence ID" value="NZ_JACJVR010000090.1"/>
</dbReference>
<dbReference type="EMBL" id="JACJVR010000090">
    <property type="protein sequence ID" value="MBB6694392.1"/>
    <property type="molecule type" value="Genomic_DNA"/>
</dbReference>
<accession>A0A841U4C2</accession>
<evidence type="ECO:0000313" key="2">
    <source>
        <dbReference type="Proteomes" id="UP000553776"/>
    </source>
</evidence>
<reference evidence="1 2" key="1">
    <citation type="submission" date="2020-08" db="EMBL/GenBank/DDBJ databases">
        <title>Cohnella phylogeny.</title>
        <authorList>
            <person name="Dunlap C."/>
        </authorList>
    </citation>
    <scope>NUCLEOTIDE SEQUENCE [LARGE SCALE GENOMIC DNA]</scope>
    <source>
        <strain evidence="1 2">DSM 25239</strain>
    </source>
</reference>
<comment type="caution">
    <text evidence="1">The sequence shown here is derived from an EMBL/GenBank/DDBJ whole genome shotgun (WGS) entry which is preliminary data.</text>
</comment>
<proteinExistence type="predicted"/>
<gene>
    <name evidence="1" type="ORF">H7B90_23630</name>
</gene>
<evidence type="ECO:0000313" key="1">
    <source>
        <dbReference type="EMBL" id="MBB6694392.1"/>
    </source>
</evidence>
<name>A0A841U4C2_9BACL</name>